<accession>A0A543ARV1</accession>
<evidence type="ECO:0000259" key="4">
    <source>
        <dbReference type="PROSITE" id="PS52004"/>
    </source>
</evidence>
<dbReference type="PROSITE" id="PS52004">
    <property type="entry name" value="KS3_2"/>
    <property type="match status" value="1"/>
</dbReference>
<dbReference type="Pfam" id="PF02801">
    <property type="entry name" value="Ketoacyl-synt_C"/>
    <property type="match status" value="1"/>
</dbReference>
<dbReference type="PANTHER" id="PTHR11712:SF336">
    <property type="entry name" value="3-OXOACYL-[ACYL-CARRIER-PROTEIN] SYNTHASE, MITOCHONDRIAL"/>
    <property type="match status" value="1"/>
</dbReference>
<dbReference type="GO" id="GO:0005829">
    <property type="term" value="C:cytosol"/>
    <property type="evidence" value="ECO:0007669"/>
    <property type="project" value="TreeGrafter"/>
</dbReference>
<dbReference type="AlphaFoldDB" id="A0A543ARV1"/>
<dbReference type="GO" id="GO:0006633">
    <property type="term" value="P:fatty acid biosynthetic process"/>
    <property type="evidence" value="ECO:0007669"/>
    <property type="project" value="TreeGrafter"/>
</dbReference>
<feature type="domain" description="Ketosynthase family 3 (KS3)" evidence="4">
    <location>
        <begin position="3"/>
        <end position="413"/>
    </location>
</feature>
<proteinExistence type="inferred from homology"/>
<keyword evidence="6" id="KW-1185">Reference proteome</keyword>
<dbReference type="InParanoid" id="A0A543ARV1"/>
<comment type="caution">
    <text evidence="5">The sequence shown here is derived from an EMBL/GenBank/DDBJ whole genome shotgun (WGS) entry which is preliminary data.</text>
</comment>
<dbReference type="PANTHER" id="PTHR11712">
    <property type="entry name" value="POLYKETIDE SYNTHASE-RELATED"/>
    <property type="match status" value="1"/>
</dbReference>
<evidence type="ECO:0000313" key="6">
    <source>
        <dbReference type="Proteomes" id="UP000317043"/>
    </source>
</evidence>
<evidence type="ECO:0000256" key="1">
    <source>
        <dbReference type="ARBA" id="ARBA00008467"/>
    </source>
</evidence>
<sequence>MMSTPVAVTGMGVVCAIAANTDEFAVALRAGRSGVADRPGGGDRQVPRVAADLTEVDLGTAVDALSLPPDRRRAAVRLAGRAPLSLRASTVVALQAWRSAGLTDAPVVAERVGVIVAGHNLTARHTEAVRPRYLDHPRYLPATYARHGLDTDHIGTISQLLGIRGEGYTVGAASASGNMALINAVRLIGAGAVDVCLVIGALTDLSDLERQGYYNLGAMAETAGGAGPFDTARAGFVPGQGAACLVLESTASARRRGRSASAHLIGYGVRLDGNAATDPDEAGEVAAMTTAIADAGITADRVGYVNAHGTGSDLGDRVELTAMERVWANEADRPLVNSTKGLTGHCLCAAGVVEAVAVVVQLRDGFAHPNARLRTPVDTRFRLPTASTPLAAEYALSNGFGFGGFNTSVVFHRRRG</sequence>
<dbReference type="InterPro" id="IPR020841">
    <property type="entry name" value="PKS_Beta-ketoAc_synthase_dom"/>
</dbReference>
<dbReference type="Proteomes" id="UP000317043">
    <property type="component" value="Unassembled WGS sequence"/>
</dbReference>
<dbReference type="SUPFAM" id="SSF53901">
    <property type="entry name" value="Thiolase-like"/>
    <property type="match status" value="2"/>
</dbReference>
<dbReference type="GO" id="GO:0004315">
    <property type="term" value="F:3-oxoacyl-[acyl-carrier-protein] synthase activity"/>
    <property type="evidence" value="ECO:0007669"/>
    <property type="project" value="TreeGrafter"/>
</dbReference>
<comment type="similarity">
    <text evidence="1 3">Belongs to the thiolase-like superfamily. Beta-ketoacyl-ACP synthases family.</text>
</comment>
<dbReference type="CDD" id="cd00834">
    <property type="entry name" value="KAS_I_II"/>
    <property type="match status" value="1"/>
</dbReference>
<dbReference type="InterPro" id="IPR014030">
    <property type="entry name" value="Ketoacyl_synth_N"/>
</dbReference>
<dbReference type="Gene3D" id="3.40.47.10">
    <property type="match status" value="1"/>
</dbReference>
<evidence type="ECO:0000256" key="3">
    <source>
        <dbReference type="RuleBase" id="RU003694"/>
    </source>
</evidence>
<dbReference type="SMART" id="SM00825">
    <property type="entry name" value="PKS_KS"/>
    <property type="match status" value="1"/>
</dbReference>
<dbReference type="RefSeq" id="WP_211347517.1">
    <property type="nucleotide sequence ID" value="NZ_JBHTGS010000001.1"/>
</dbReference>
<dbReference type="InterPro" id="IPR014031">
    <property type="entry name" value="Ketoacyl_synth_C"/>
</dbReference>
<gene>
    <name evidence="5" type="ORF">FB566_0804</name>
</gene>
<protein>
    <submittedName>
        <fullName evidence="5">Malonyl-ACP decarboxylase</fullName>
    </submittedName>
</protein>
<evidence type="ECO:0000313" key="5">
    <source>
        <dbReference type="EMBL" id="TQL75307.1"/>
    </source>
</evidence>
<name>A0A543ARV1_9ACTN</name>
<dbReference type="Pfam" id="PF00109">
    <property type="entry name" value="ketoacyl-synt"/>
    <property type="match status" value="1"/>
</dbReference>
<keyword evidence="2 3" id="KW-0808">Transferase</keyword>
<dbReference type="InterPro" id="IPR016039">
    <property type="entry name" value="Thiolase-like"/>
</dbReference>
<dbReference type="InterPro" id="IPR000794">
    <property type="entry name" value="Beta-ketoacyl_synthase"/>
</dbReference>
<organism evidence="5 6">
    <name type="scientific">Stackebrandtia endophytica</name>
    <dbReference type="NCBI Taxonomy" id="1496996"/>
    <lineage>
        <taxon>Bacteria</taxon>
        <taxon>Bacillati</taxon>
        <taxon>Actinomycetota</taxon>
        <taxon>Actinomycetes</taxon>
        <taxon>Glycomycetales</taxon>
        <taxon>Glycomycetaceae</taxon>
        <taxon>Stackebrandtia</taxon>
    </lineage>
</organism>
<dbReference type="EMBL" id="VFOW01000001">
    <property type="protein sequence ID" value="TQL75307.1"/>
    <property type="molecule type" value="Genomic_DNA"/>
</dbReference>
<evidence type="ECO:0000256" key="2">
    <source>
        <dbReference type="ARBA" id="ARBA00022679"/>
    </source>
</evidence>
<reference evidence="5 6" key="1">
    <citation type="submission" date="2019-06" db="EMBL/GenBank/DDBJ databases">
        <title>Sequencing the genomes of 1000 actinobacteria strains.</title>
        <authorList>
            <person name="Klenk H.-P."/>
        </authorList>
    </citation>
    <scope>NUCLEOTIDE SEQUENCE [LARGE SCALE GENOMIC DNA]</scope>
    <source>
        <strain evidence="5 6">DSM 45928</strain>
    </source>
</reference>